<dbReference type="GO" id="GO:0016020">
    <property type="term" value="C:membrane"/>
    <property type="evidence" value="ECO:0007669"/>
    <property type="project" value="UniProtKB-SubCell"/>
</dbReference>
<evidence type="ECO:0000256" key="6">
    <source>
        <dbReference type="ARBA" id="ARBA00023136"/>
    </source>
</evidence>
<proteinExistence type="inferred from homology"/>
<dbReference type="Pfam" id="PF03208">
    <property type="entry name" value="PRA1"/>
    <property type="match status" value="1"/>
</dbReference>
<keyword evidence="5 7" id="KW-1133">Transmembrane helix</keyword>
<reference evidence="8 9" key="1">
    <citation type="journal article" date="2019" name="Commun. Biol.">
        <title>The bagworm genome reveals a unique fibroin gene that provides high tensile strength.</title>
        <authorList>
            <person name="Kono N."/>
            <person name="Nakamura H."/>
            <person name="Ohtoshi R."/>
            <person name="Tomita M."/>
            <person name="Numata K."/>
            <person name="Arakawa K."/>
        </authorList>
    </citation>
    <scope>NUCLEOTIDE SEQUENCE [LARGE SCALE GENOMIC DNA]</scope>
</reference>
<dbReference type="STRING" id="151549.A0A4C1W8E0"/>
<keyword evidence="4 7" id="KW-0812">Transmembrane</keyword>
<evidence type="ECO:0000256" key="4">
    <source>
        <dbReference type="ARBA" id="ARBA00022692"/>
    </source>
</evidence>
<dbReference type="PANTHER" id="PTHR19317">
    <property type="entry name" value="PRENYLATED RAB ACCEPTOR 1-RELATED"/>
    <property type="match status" value="1"/>
</dbReference>
<dbReference type="GO" id="GO:0005794">
    <property type="term" value="C:Golgi apparatus"/>
    <property type="evidence" value="ECO:0007669"/>
    <property type="project" value="TreeGrafter"/>
</dbReference>
<feature type="transmembrane region" description="Helical" evidence="7">
    <location>
        <begin position="20"/>
        <end position="45"/>
    </location>
</feature>
<evidence type="ECO:0000256" key="5">
    <source>
        <dbReference type="ARBA" id="ARBA00022989"/>
    </source>
</evidence>
<feature type="transmembrane region" description="Helical" evidence="7">
    <location>
        <begin position="66"/>
        <end position="92"/>
    </location>
</feature>
<dbReference type="InterPro" id="IPR004895">
    <property type="entry name" value="Prenylated_rab_accept_PRA1"/>
</dbReference>
<dbReference type="AlphaFoldDB" id="A0A4C1W8E0"/>
<evidence type="ECO:0000256" key="7">
    <source>
        <dbReference type="RuleBase" id="RU363107"/>
    </source>
</evidence>
<protein>
    <recommendedName>
        <fullName evidence="7">PRA1 family protein</fullName>
    </recommendedName>
</protein>
<keyword evidence="6 7" id="KW-0472">Membrane</keyword>
<name>A0A4C1W8E0_EUMVA</name>
<organism evidence="8 9">
    <name type="scientific">Eumeta variegata</name>
    <name type="common">Bagworm moth</name>
    <name type="synonym">Eumeta japonica</name>
    <dbReference type="NCBI Taxonomy" id="151549"/>
    <lineage>
        <taxon>Eukaryota</taxon>
        <taxon>Metazoa</taxon>
        <taxon>Ecdysozoa</taxon>
        <taxon>Arthropoda</taxon>
        <taxon>Hexapoda</taxon>
        <taxon>Insecta</taxon>
        <taxon>Pterygota</taxon>
        <taxon>Neoptera</taxon>
        <taxon>Endopterygota</taxon>
        <taxon>Lepidoptera</taxon>
        <taxon>Glossata</taxon>
        <taxon>Ditrysia</taxon>
        <taxon>Tineoidea</taxon>
        <taxon>Psychidae</taxon>
        <taxon>Oiketicinae</taxon>
        <taxon>Eumeta</taxon>
    </lineage>
</organism>
<accession>A0A4C1W8E0</accession>
<comment type="subcellular location">
    <subcellularLocation>
        <location evidence="2">Cytoplasmic vesicle</location>
        <location evidence="2">Secretory vesicle</location>
        <location evidence="2">Synaptic vesicle</location>
    </subcellularLocation>
    <subcellularLocation>
        <location evidence="1 7">Membrane</location>
        <topology evidence="1 7">Multi-pass membrane protein</topology>
    </subcellularLocation>
</comment>
<evidence type="ECO:0000256" key="3">
    <source>
        <dbReference type="ARBA" id="ARBA00006483"/>
    </source>
</evidence>
<gene>
    <name evidence="8" type="primary">RABAC1</name>
    <name evidence="8" type="ORF">EVAR_36379_1</name>
</gene>
<evidence type="ECO:0000256" key="2">
    <source>
        <dbReference type="ARBA" id="ARBA00004234"/>
    </source>
</evidence>
<evidence type="ECO:0000313" key="9">
    <source>
        <dbReference type="Proteomes" id="UP000299102"/>
    </source>
</evidence>
<dbReference type="PANTHER" id="PTHR19317:SF0">
    <property type="entry name" value="PRENYLATED RAB ACCEPTOR PROTEIN 1"/>
    <property type="match status" value="1"/>
</dbReference>
<comment type="caution">
    <text evidence="8">The sequence shown here is derived from an EMBL/GenBank/DDBJ whole genome shotgun (WGS) entry which is preliminary data.</text>
</comment>
<dbReference type="Proteomes" id="UP000299102">
    <property type="component" value="Unassembled WGS sequence"/>
</dbReference>
<evidence type="ECO:0000256" key="1">
    <source>
        <dbReference type="ARBA" id="ARBA00004141"/>
    </source>
</evidence>
<evidence type="ECO:0000313" key="8">
    <source>
        <dbReference type="EMBL" id="GBP46397.1"/>
    </source>
</evidence>
<dbReference type="OrthoDB" id="63113at2759"/>
<comment type="similarity">
    <text evidence="3 7">Belongs to the PRA1 family.</text>
</comment>
<sequence>MVLLPPLLWAYYPLENPGLNLWQLITLRITTPLLLIAIVASFFGYKKLTAGPNNWKIGGWEITKSQQYVVVAAGCMALCWLAGAGAVLFWVLGASVTVVALHASFYDSEVLAQNDSEQFPSIEQV</sequence>
<dbReference type="EMBL" id="BGZK01000482">
    <property type="protein sequence ID" value="GBP46397.1"/>
    <property type="molecule type" value="Genomic_DNA"/>
</dbReference>
<dbReference type="GO" id="GO:0008021">
    <property type="term" value="C:synaptic vesicle"/>
    <property type="evidence" value="ECO:0007669"/>
    <property type="project" value="UniProtKB-SubCell"/>
</dbReference>
<keyword evidence="9" id="KW-1185">Reference proteome</keyword>